<dbReference type="SUPFAM" id="SSF56219">
    <property type="entry name" value="DNase I-like"/>
    <property type="match status" value="1"/>
</dbReference>
<reference evidence="2" key="2">
    <citation type="submission" date="2020-11" db="EMBL/GenBank/DDBJ databases">
        <authorList>
            <person name="McCartney M.A."/>
            <person name="Auch B."/>
            <person name="Kono T."/>
            <person name="Mallez S."/>
            <person name="Becker A."/>
            <person name="Gohl D.M."/>
            <person name="Silverstein K.A.T."/>
            <person name="Koren S."/>
            <person name="Bechman K.B."/>
            <person name="Herman A."/>
            <person name="Abrahante J.E."/>
            <person name="Garbe J."/>
        </authorList>
    </citation>
    <scope>NUCLEOTIDE SEQUENCE</scope>
    <source>
        <strain evidence="2">Duluth1</strain>
        <tissue evidence="2">Whole animal</tissue>
    </source>
</reference>
<reference evidence="2" key="1">
    <citation type="journal article" date="2019" name="bioRxiv">
        <title>The Genome of the Zebra Mussel, Dreissena polymorpha: A Resource for Invasive Species Research.</title>
        <authorList>
            <person name="McCartney M.A."/>
            <person name="Auch B."/>
            <person name="Kono T."/>
            <person name="Mallez S."/>
            <person name="Zhang Y."/>
            <person name="Obille A."/>
            <person name="Becker A."/>
            <person name="Abrahante J.E."/>
            <person name="Garbe J."/>
            <person name="Badalamenti J.P."/>
            <person name="Herman A."/>
            <person name="Mangelson H."/>
            <person name="Liachko I."/>
            <person name="Sullivan S."/>
            <person name="Sone E.D."/>
            <person name="Koren S."/>
            <person name="Silverstein K.A.T."/>
            <person name="Beckman K.B."/>
            <person name="Gohl D.M."/>
        </authorList>
    </citation>
    <scope>NUCLEOTIDE SEQUENCE</scope>
    <source>
        <strain evidence="2">Duluth1</strain>
        <tissue evidence="2">Whole animal</tissue>
    </source>
</reference>
<protein>
    <recommendedName>
        <fullName evidence="1">Endonuclease/exonuclease/phosphatase domain-containing protein</fullName>
    </recommendedName>
</protein>
<dbReference type="EMBL" id="JAIWYP010000001">
    <property type="protein sequence ID" value="KAH3897013.1"/>
    <property type="molecule type" value="Genomic_DNA"/>
</dbReference>
<organism evidence="2 3">
    <name type="scientific">Dreissena polymorpha</name>
    <name type="common">Zebra mussel</name>
    <name type="synonym">Mytilus polymorpha</name>
    <dbReference type="NCBI Taxonomy" id="45954"/>
    <lineage>
        <taxon>Eukaryota</taxon>
        <taxon>Metazoa</taxon>
        <taxon>Spiralia</taxon>
        <taxon>Lophotrochozoa</taxon>
        <taxon>Mollusca</taxon>
        <taxon>Bivalvia</taxon>
        <taxon>Autobranchia</taxon>
        <taxon>Heteroconchia</taxon>
        <taxon>Euheterodonta</taxon>
        <taxon>Imparidentia</taxon>
        <taxon>Neoheterodontei</taxon>
        <taxon>Myida</taxon>
        <taxon>Dreissenoidea</taxon>
        <taxon>Dreissenidae</taxon>
        <taxon>Dreissena</taxon>
    </lineage>
</organism>
<dbReference type="AlphaFoldDB" id="A0A9D4SAU9"/>
<dbReference type="InterPro" id="IPR036691">
    <property type="entry name" value="Endo/exonu/phosph_ase_sf"/>
</dbReference>
<evidence type="ECO:0000313" key="3">
    <source>
        <dbReference type="Proteomes" id="UP000828390"/>
    </source>
</evidence>
<dbReference type="InterPro" id="IPR005135">
    <property type="entry name" value="Endo/exonuclease/phosphatase"/>
</dbReference>
<comment type="caution">
    <text evidence="2">The sequence shown here is derived from an EMBL/GenBank/DDBJ whole genome shotgun (WGS) entry which is preliminary data.</text>
</comment>
<sequence length="101" mass="11673">MDDSEFQDLSPGKNDFNLKLVNLYSPNDKALFLDSIPTEESNYLIVVGDFNSHSQRWGYDHMDRERKWRNGKMTTSLILSTSLKIWQLSTPGDGIQHRPLT</sequence>
<evidence type="ECO:0000259" key="1">
    <source>
        <dbReference type="Pfam" id="PF14529"/>
    </source>
</evidence>
<dbReference type="Proteomes" id="UP000828390">
    <property type="component" value="Unassembled WGS sequence"/>
</dbReference>
<gene>
    <name evidence="2" type="ORF">DPMN_021197</name>
</gene>
<keyword evidence="3" id="KW-1185">Reference proteome</keyword>
<feature type="domain" description="Endonuclease/exonuclease/phosphatase" evidence="1">
    <location>
        <begin position="21"/>
        <end position="89"/>
    </location>
</feature>
<evidence type="ECO:0000313" key="2">
    <source>
        <dbReference type="EMBL" id="KAH3897013.1"/>
    </source>
</evidence>
<proteinExistence type="predicted"/>
<dbReference type="Gene3D" id="3.60.10.10">
    <property type="entry name" value="Endonuclease/exonuclease/phosphatase"/>
    <property type="match status" value="1"/>
</dbReference>
<dbReference type="GO" id="GO:0003824">
    <property type="term" value="F:catalytic activity"/>
    <property type="evidence" value="ECO:0007669"/>
    <property type="project" value="InterPro"/>
</dbReference>
<accession>A0A9D4SAU9</accession>
<name>A0A9D4SAU9_DREPO</name>
<dbReference type="Pfam" id="PF14529">
    <property type="entry name" value="Exo_endo_phos_2"/>
    <property type="match status" value="1"/>
</dbReference>